<dbReference type="Pfam" id="PF00176">
    <property type="entry name" value="SNF2-rel_dom"/>
    <property type="match status" value="1"/>
</dbReference>
<feature type="domain" description="Helicase ATP-binding" evidence="2">
    <location>
        <begin position="190"/>
        <end position="349"/>
    </location>
</feature>
<keyword evidence="4" id="KW-1185">Reference proteome</keyword>
<proteinExistence type="predicted"/>
<name>A0A402AVR4_9CHLR</name>
<dbReference type="GO" id="GO:0016787">
    <property type="term" value="F:hydrolase activity"/>
    <property type="evidence" value="ECO:0007669"/>
    <property type="project" value="UniProtKB-KW"/>
</dbReference>
<dbReference type="RefSeq" id="WP_161977893.1">
    <property type="nucleotide sequence ID" value="NZ_BIFS01000002.1"/>
</dbReference>
<evidence type="ECO:0000313" key="4">
    <source>
        <dbReference type="Proteomes" id="UP000287188"/>
    </source>
</evidence>
<dbReference type="SMART" id="SM00487">
    <property type="entry name" value="DEXDc"/>
    <property type="match status" value="1"/>
</dbReference>
<dbReference type="PROSITE" id="PS51192">
    <property type="entry name" value="HELICASE_ATP_BIND_1"/>
    <property type="match status" value="1"/>
</dbReference>
<dbReference type="EMBL" id="BIFS01000002">
    <property type="protein sequence ID" value="GCE23211.1"/>
    <property type="molecule type" value="Genomic_DNA"/>
</dbReference>
<dbReference type="PANTHER" id="PTHR45766">
    <property type="entry name" value="DNA ANNEALING HELICASE AND ENDONUCLEASE ZRANB3 FAMILY MEMBER"/>
    <property type="match status" value="1"/>
</dbReference>
<protein>
    <recommendedName>
        <fullName evidence="2">Helicase ATP-binding domain-containing protein</fullName>
    </recommendedName>
</protein>
<dbReference type="CDD" id="cd18011">
    <property type="entry name" value="DEXDc_RapA"/>
    <property type="match status" value="1"/>
</dbReference>
<accession>A0A402AVR4</accession>
<dbReference type="InterPro" id="IPR000330">
    <property type="entry name" value="SNF2_N"/>
</dbReference>
<dbReference type="Proteomes" id="UP000287188">
    <property type="component" value="Unassembled WGS sequence"/>
</dbReference>
<dbReference type="SUPFAM" id="SSF52540">
    <property type="entry name" value="P-loop containing nucleoside triphosphate hydrolases"/>
    <property type="match status" value="1"/>
</dbReference>
<gene>
    <name evidence="3" type="ORF">KDK_70110</name>
</gene>
<dbReference type="InterPro" id="IPR057342">
    <property type="entry name" value="DEXDc_RapA"/>
</dbReference>
<sequence>MQSAEKTTQLLPGMYVRVPQEADRSSDFREFRIGQLRSINQIAFTASIHFNHPDYDEPTDEEFSLDNLERCRILPDTSFTTVNKKKSGRILIHCLDAPEPDQFMDYYVQFYGEQGTQSLSEKEIIVSSIRQNPLPESQLHHYEFQNPKWKSLRDQVIDSYHTLRNATYGIEDLVGSRIMLLSHQAEVVSRVLGDPVCRYILADEVGLGKTIEASVILRGLQRRDPLIKTLIIAPSSLTQQWQNELDSKFWLYFPLLQAQQKRSTGLNGRGYIVSIEDLVQDQSLWNVISNISWGLLIVDEAHHLRKDPQAYERVRYISQHSQRALILSATPIQRRASEYLKLLALMDPNRYGPDDKETFTTMLTAQNKIRRKVVTLAQNLNPDEFDAEEFEDEFDGLLRNLKHDQVLRTLVKDFSNASAQTPAMATQILAYISENYRIESRVIRNRRAHLTIPLPQRELDTSYSYIPAEEETVALDTLYDYVEAYTQSFSAENLEGPSSLWSLNTVVFSCMPLPVALTHCCMSWKYALNNYSNNQHCPFLKKSPPI</sequence>
<organism evidence="3 4">
    <name type="scientific">Dictyobacter kobayashii</name>
    <dbReference type="NCBI Taxonomy" id="2014872"/>
    <lineage>
        <taxon>Bacteria</taxon>
        <taxon>Bacillati</taxon>
        <taxon>Chloroflexota</taxon>
        <taxon>Ktedonobacteria</taxon>
        <taxon>Ktedonobacterales</taxon>
        <taxon>Dictyobacteraceae</taxon>
        <taxon>Dictyobacter</taxon>
    </lineage>
</organism>
<evidence type="ECO:0000313" key="3">
    <source>
        <dbReference type="EMBL" id="GCE23211.1"/>
    </source>
</evidence>
<evidence type="ECO:0000256" key="1">
    <source>
        <dbReference type="ARBA" id="ARBA00022801"/>
    </source>
</evidence>
<dbReference type="Gene3D" id="3.40.50.10810">
    <property type="entry name" value="Tandem AAA-ATPase domain"/>
    <property type="match status" value="1"/>
</dbReference>
<dbReference type="AlphaFoldDB" id="A0A402AVR4"/>
<comment type="caution">
    <text evidence="3">The sequence shown here is derived from an EMBL/GenBank/DDBJ whole genome shotgun (WGS) entry which is preliminary data.</text>
</comment>
<dbReference type="InterPro" id="IPR014001">
    <property type="entry name" value="Helicase_ATP-bd"/>
</dbReference>
<dbReference type="PANTHER" id="PTHR45766:SF6">
    <property type="entry name" value="SWI_SNF-RELATED MATRIX-ASSOCIATED ACTIN-DEPENDENT REGULATOR OF CHROMATIN SUBFAMILY A-LIKE PROTEIN 1"/>
    <property type="match status" value="1"/>
</dbReference>
<dbReference type="GO" id="GO:0005524">
    <property type="term" value="F:ATP binding"/>
    <property type="evidence" value="ECO:0007669"/>
    <property type="project" value="UniProtKB-KW"/>
</dbReference>
<keyword evidence="1" id="KW-0378">Hydrolase</keyword>
<reference evidence="4" key="1">
    <citation type="submission" date="2018-12" db="EMBL/GenBank/DDBJ databases">
        <title>Tengunoibacter tsumagoiensis gen. nov., sp. nov., Dictyobacter kobayashii sp. nov., D. alpinus sp. nov., and D. joshuensis sp. nov. and description of Dictyobacteraceae fam. nov. within the order Ktedonobacterales isolated from Tengu-no-mugimeshi.</title>
        <authorList>
            <person name="Wang C.M."/>
            <person name="Zheng Y."/>
            <person name="Sakai Y."/>
            <person name="Toyoda A."/>
            <person name="Minakuchi Y."/>
            <person name="Abe K."/>
            <person name="Yokota A."/>
            <person name="Yabe S."/>
        </authorList>
    </citation>
    <scope>NUCLEOTIDE SEQUENCE [LARGE SCALE GENOMIC DNA]</scope>
    <source>
        <strain evidence="4">Uno11</strain>
    </source>
</reference>
<dbReference type="GO" id="GO:0004386">
    <property type="term" value="F:helicase activity"/>
    <property type="evidence" value="ECO:0007669"/>
    <property type="project" value="UniProtKB-KW"/>
</dbReference>
<evidence type="ECO:0000259" key="2">
    <source>
        <dbReference type="PROSITE" id="PS51192"/>
    </source>
</evidence>
<dbReference type="InterPro" id="IPR038718">
    <property type="entry name" value="SNF2-like_sf"/>
</dbReference>
<dbReference type="InterPro" id="IPR027417">
    <property type="entry name" value="P-loop_NTPase"/>
</dbReference>